<feature type="region of interest" description="Disordered" evidence="4">
    <location>
        <begin position="34"/>
        <end position="66"/>
    </location>
</feature>
<dbReference type="InterPro" id="IPR042463">
    <property type="entry name" value="HNOB_dom_associated_sf"/>
</dbReference>
<dbReference type="Gene3D" id="2.20.25.240">
    <property type="match status" value="1"/>
</dbReference>
<dbReference type="Pfam" id="PF04500">
    <property type="entry name" value="FLYWCH"/>
    <property type="match status" value="1"/>
</dbReference>
<sequence>NAPSTSSNQTSYSTAATSPTTTFLGSIAVDNNDEDSNTNLLSPQLTTANDRTTAPSSSFTTTTNLSNTPSATVTRKSLIPAAKSAMLVDLDCVSFDDYKKVFIVESMDAKSFYVVGRRFYDIHVEIEVVNEGKELGVTELNMAELDLSIDCHIFFELFPFHIVISSTLEIVSAGDSLTLLVPNIVGELINKGKPLLIRDNYIYYVSKTTASVKYWKCEDRSCNAGVHTNIEDVFIKIVGNHSHLQSPKEIEVRTFKQNIKRRVINETTAIAKIYDEELARQPMSQTAAQYIPAQYQVTLGDEQFLLCDKTLHNKRLLLFGTDQQLTF</sequence>
<dbReference type="AlphaFoldDB" id="A0A8S2F102"/>
<evidence type="ECO:0000313" key="6">
    <source>
        <dbReference type="EMBL" id="CAF1323664.1"/>
    </source>
</evidence>
<feature type="domain" description="FLYWCH-type" evidence="5">
    <location>
        <begin position="190"/>
        <end position="243"/>
    </location>
</feature>
<evidence type="ECO:0000256" key="3">
    <source>
        <dbReference type="ARBA" id="ARBA00022833"/>
    </source>
</evidence>
<dbReference type="EMBL" id="CAJNOK010020888">
    <property type="protein sequence ID" value="CAF1323664.1"/>
    <property type="molecule type" value="Genomic_DNA"/>
</dbReference>
<evidence type="ECO:0000256" key="4">
    <source>
        <dbReference type="SAM" id="MobiDB-lite"/>
    </source>
</evidence>
<name>A0A8S2F102_9BILA</name>
<protein>
    <recommendedName>
        <fullName evidence="5">FLYWCH-type domain-containing protein</fullName>
    </recommendedName>
</protein>
<accession>A0A8S2F102</accession>
<dbReference type="GO" id="GO:0008270">
    <property type="term" value="F:zinc ion binding"/>
    <property type="evidence" value="ECO:0007669"/>
    <property type="project" value="UniProtKB-KW"/>
</dbReference>
<organism evidence="6 8">
    <name type="scientific">Didymodactylos carnosus</name>
    <dbReference type="NCBI Taxonomy" id="1234261"/>
    <lineage>
        <taxon>Eukaryota</taxon>
        <taxon>Metazoa</taxon>
        <taxon>Spiralia</taxon>
        <taxon>Gnathifera</taxon>
        <taxon>Rotifera</taxon>
        <taxon>Eurotatoria</taxon>
        <taxon>Bdelloidea</taxon>
        <taxon>Philodinida</taxon>
        <taxon>Philodinidae</taxon>
        <taxon>Didymodactylos</taxon>
    </lineage>
</organism>
<evidence type="ECO:0000259" key="5">
    <source>
        <dbReference type="Pfam" id="PF04500"/>
    </source>
</evidence>
<evidence type="ECO:0000256" key="1">
    <source>
        <dbReference type="ARBA" id="ARBA00022723"/>
    </source>
</evidence>
<feature type="compositionally biased region" description="Polar residues" evidence="4">
    <location>
        <begin position="37"/>
        <end position="51"/>
    </location>
</feature>
<evidence type="ECO:0000313" key="8">
    <source>
        <dbReference type="Proteomes" id="UP000677228"/>
    </source>
</evidence>
<evidence type="ECO:0000256" key="2">
    <source>
        <dbReference type="ARBA" id="ARBA00022771"/>
    </source>
</evidence>
<keyword evidence="3" id="KW-0862">Zinc</keyword>
<dbReference type="Gene3D" id="3.30.450.260">
    <property type="entry name" value="Haem NO binding associated domain"/>
    <property type="match status" value="1"/>
</dbReference>
<feature type="compositionally biased region" description="Low complexity" evidence="4">
    <location>
        <begin position="52"/>
        <end position="66"/>
    </location>
</feature>
<keyword evidence="2" id="KW-0863">Zinc-finger</keyword>
<evidence type="ECO:0000313" key="7">
    <source>
        <dbReference type="EMBL" id="CAF4134337.1"/>
    </source>
</evidence>
<gene>
    <name evidence="6" type="ORF">OVA965_LOCUS29559</name>
    <name evidence="7" type="ORF">TMI583_LOCUS30340</name>
</gene>
<comment type="caution">
    <text evidence="6">The sequence shown here is derived from an EMBL/GenBank/DDBJ whole genome shotgun (WGS) entry which is preliminary data.</text>
</comment>
<proteinExistence type="predicted"/>
<dbReference type="GO" id="GO:0000166">
    <property type="term" value="F:nucleotide binding"/>
    <property type="evidence" value="ECO:0007669"/>
    <property type="project" value="UniProtKB-KW"/>
</dbReference>
<dbReference type="InterPro" id="IPR007588">
    <property type="entry name" value="Znf_FLYWCH"/>
</dbReference>
<keyword evidence="1" id="KW-0479">Metal-binding</keyword>
<reference evidence="6" key="1">
    <citation type="submission" date="2021-02" db="EMBL/GenBank/DDBJ databases">
        <authorList>
            <person name="Nowell W R."/>
        </authorList>
    </citation>
    <scope>NUCLEOTIDE SEQUENCE</scope>
</reference>
<feature type="non-terminal residue" evidence="6">
    <location>
        <position position="1"/>
    </location>
</feature>
<dbReference type="Proteomes" id="UP000677228">
    <property type="component" value="Unassembled WGS sequence"/>
</dbReference>
<dbReference type="EMBL" id="CAJOBA010042501">
    <property type="protein sequence ID" value="CAF4134337.1"/>
    <property type="molecule type" value="Genomic_DNA"/>
</dbReference>
<dbReference type="GO" id="GO:0004383">
    <property type="term" value="F:guanylate cyclase activity"/>
    <property type="evidence" value="ECO:0007669"/>
    <property type="project" value="UniProtKB-EC"/>
</dbReference>
<feature type="non-terminal residue" evidence="6">
    <location>
        <position position="327"/>
    </location>
</feature>
<dbReference type="Proteomes" id="UP000682733">
    <property type="component" value="Unassembled WGS sequence"/>
</dbReference>